<dbReference type="GO" id="GO:0046509">
    <property type="term" value="F:1,2-diacylglycerol 3-beta-galactosyltransferase activity"/>
    <property type="evidence" value="ECO:0007669"/>
    <property type="project" value="UniProtKB-EC"/>
</dbReference>
<keyword evidence="2" id="KW-0328">Glycosyltransferase</keyword>
<dbReference type="SUPFAM" id="SSF53756">
    <property type="entry name" value="UDP-Glycosyltransferase/glycogen phosphorylase"/>
    <property type="match status" value="1"/>
</dbReference>
<sequence length="400" mass="44586">MTRTKVTLIYIDSGGGHRAAATALCEVIRQQQRPWDVRMVCIQDLLDPIDFIRKSTGVRFQDVYNIMLRRGWTRGTAQLIPMMHRVIRASHDSQVKVLREYWRGHRPDLVVSLIPHYNRALKEALEGAWPGTPYVTLLTDIADYPPHFWIERINQWVICGSRKAAAQAREIGIPAPRILQASGMILSPRFYEPLTVDRAAERVRLGLRPEMPVGLVLFGGEGSREMVRIARALNYSGSGVQLILVCGKNDAAAAELRALEAATPMLVVGFTREIPRLMEISDFFIGKPGPGSLSEALAKKLPVIVQRNAWTMAHELYNTEWIEELGAGVVIESFSKQLDGAVRQLLEPRRYAQYRGCAAATRNVAAYEIPEMLGSILSESRPDQACDFGAQSLPGSVRSA</sequence>
<dbReference type="PANTHER" id="PTHR43025:SF3">
    <property type="entry name" value="MONOGALACTOSYLDIACYLGLYCEROL SYNTHASE 1, CHLOROPLASTIC"/>
    <property type="match status" value="1"/>
</dbReference>
<feature type="domain" description="Glycosyl transferase family 28 C-terminal" evidence="1">
    <location>
        <begin position="235"/>
        <end position="351"/>
    </location>
</feature>
<dbReference type="STRING" id="234267.Acid_2769"/>
<dbReference type="AlphaFoldDB" id="Q023T3"/>
<organism evidence="2">
    <name type="scientific">Solibacter usitatus (strain Ellin6076)</name>
    <dbReference type="NCBI Taxonomy" id="234267"/>
    <lineage>
        <taxon>Bacteria</taxon>
        <taxon>Pseudomonadati</taxon>
        <taxon>Acidobacteriota</taxon>
        <taxon>Terriglobia</taxon>
        <taxon>Bryobacterales</taxon>
        <taxon>Solibacteraceae</taxon>
        <taxon>Candidatus Solibacter</taxon>
    </lineage>
</organism>
<reference evidence="2" key="1">
    <citation type="submission" date="2006-10" db="EMBL/GenBank/DDBJ databases">
        <title>Complete sequence of Solibacter usitatus Ellin6076.</title>
        <authorList>
            <consortium name="US DOE Joint Genome Institute"/>
            <person name="Copeland A."/>
            <person name="Lucas S."/>
            <person name="Lapidus A."/>
            <person name="Barry K."/>
            <person name="Detter J.C."/>
            <person name="Glavina del Rio T."/>
            <person name="Hammon N."/>
            <person name="Israni S."/>
            <person name="Dalin E."/>
            <person name="Tice H."/>
            <person name="Pitluck S."/>
            <person name="Thompson L.S."/>
            <person name="Brettin T."/>
            <person name="Bruce D."/>
            <person name="Han C."/>
            <person name="Tapia R."/>
            <person name="Gilna P."/>
            <person name="Schmutz J."/>
            <person name="Larimer F."/>
            <person name="Land M."/>
            <person name="Hauser L."/>
            <person name="Kyrpides N."/>
            <person name="Mikhailova N."/>
            <person name="Janssen P.H."/>
            <person name="Kuske C.R."/>
            <person name="Richardson P."/>
        </authorList>
    </citation>
    <scope>NUCLEOTIDE SEQUENCE</scope>
    <source>
        <strain evidence="2">Ellin6076</strain>
    </source>
</reference>
<dbReference type="InParanoid" id="Q023T3"/>
<dbReference type="CAZy" id="GT28">
    <property type="family name" value="Glycosyltransferase Family 28"/>
</dbReference>
<evidence type="ECO:0000259" key="1">
    <source>
        <dbReference type="Pfam" id="PF04101"/>
    </source>
</evidence>
<dbReference type="HOGENOM" id="CLU_672031_0_0_0"/>
<proteinExistence type="predicted"/>
<dbReference type="Gene3D" id="3.40.50.2000">
    <property type="entry name" value="Glycogen Phosphorylase B"/>
    <property type="match status" value="1"/>
</dbReference>
<dbReference type="InterPro" id="IPR007235">
    <property type="entry name" value="Glyco_trans_28_C"/>
</dbReference>
<keyword evidence="2" id="KW-0808">Transferase</keyword>
<dbReference type="InterPro" id="IPR050519">
    <property type="entry name" value="Glycosyltransf_28_UgtP"/>
</dbReference>
<dbReference type="KEGG" id="sus:Acid_2769"/>
<dbReference type="PANTHER" id="PTHR43025">
    <property type="entry name" value="MONOGALACTOSYLDIACYLGLYCEROL SYNTHASE"/>
    <property type="match status" value="1"/>
</dbReference>
<dbReference type="OrthoDB" id="9815663at2"/>
<dbReference type="eggNOG" id="COG0707">
    <property type="taxonomic scope" value="Bacteria"/>
</dbReference>
<dbReference type="Pfam" id="PF04101">
    <property type="entry name" value="Glyco_tran_28_C"/>
    <property type="match status" value="1"/>
</dbReference>
<dbReference type="EC" id="2.4.1.46" evidence="2"/>
<name>Q023T3_SOLUE</name>
<evidence type="ECO:0000313" key="2">
    <source>
        <dbReference type="EMBL" id="ABJ83757.1"/>
    </source>
</evidence>
<accession>Q023T3</accession>
<gene>
    <name evidence="2" type="ordered locus">Acid_2769</name>
</gene>
<protein>
    <submittedName>
        <fullName evidence="2">Monogalactosyldiacylglycerol synthase</fullName>
        <ecNumber evidence="2">2.4.1.46</ecNumber>
    </submittedName>
</protein>
<dbReference type="EMBL" id="CP000473">
    <property type="protein sequence ID" value="ABJ83757.1"/>
    <property type="molecule type" value="Genomic_DNA"/>
</dbReference>